<dbReference type="Proteomes" id="UP001311730">
    <property type="component" value="Unassembled WGS sequence"/>
</dbReference>
<dbReference type="RefSeq" id="WP_298823267.1">
    <property type="nucleotide sequence ID" value="NZ_JAYKBW010000010.1"/>
</dbReference>
<organism evidence="1 2">
    <name type="scientific">Capnocytophaga gingivalis</name>
    <dbReference type="NCBI Taxonomy" id="1017"/>
    <lineage>
        <taxon>Bacteria</taxon>
        <taxon>Pseudomonadati</taxon>
        <taxon>Bacteroidota</taxon>
        <taxon>Flavobacteriia</taxon>
        <taxon>Flavobacteriales</taxon>
        <taxon>Flavobacteriaceae</taxon>
        <taxon>Capnocytophaga</taxon>
    </lineage>
</organism>
<protein>
    <submittedName>
        <fullName evidence="1">Uncharacterized protein</fullName>
    </submittedName>
</protein>
<accession>A0ABU5ZBN3</accession>
<comment type="caution">
    <text evidence="1">The sequence shown here is derived from an EMBL/GenBank/DDBJ whole genome shotgun (WGS) entry which is preliminary data.</text>
</comment>
<name>A0ABU5ZBN3_9FLAO</name>
<keyword evidence="2" id="KW-1185">Reference proteome</keyword>
<gene>
    <name evidence="1" type="ORF">VJJ08_09515</name>
</gene>
<dbReference type="EMBL" id="JAYKBW010000010">
    <property type="protein sequence ID" value="MEB3075532.1"/>
    <property type="molecule type" value="Genomic_DNA"/>
</dbReference>
<reference evidence="1 2" key="1">
    <citation type="submission" date="2023-12" db="EMBL/GenBank/DDBJ databases">
        <title>Genomic sequences of Capnocytophaga and Parvimonas strains.</title>
        <authorList>
            <person name="Watt R.M."/>
            <person name="Wang M."/>
            <person name="Yang T."/>
            <person name="Tong W.M."/>
        </authorList>
    </citation>
    <scope>NUCLEOTIDE SEQUENCE [LARGE SCALE GENOMIC DNA]</scope>
    <source>
        <strain evidence="1 2">CCUG 13096</strain>
    </source>
</reference>
<sequence length="59" mass="7113">MDKDKKIEDTQSDELRRLGEELLYYLNNYNELTKTRPHYKKIVDKEIKVIINAMKALSR</sequence>
<evidence type="ECO:0000313" key="1">
    <source>
        <dbReference type="EMBL" id="MEB3075532.1"/>
    </source>
</evidence>
<evidence type="ECO:0000313" key="2">
    <source>
        <dbReference type="Proteomes" id="UP001311730"/>
    </source>
</evidence>
<proteinExistence type="predicted"/>